<dbReference type="PIRSF" id="PIRSF015000">
    <property type="entry name" value="UCP01500"/>
    <property type="match status" value="1"/>
</dbReference>
<dbReference type="KEGG" id="des:DSOUD_3164"/>
<protein>
    <submittedName>
        <fullName evidence="2">Putative membrane protein</fullName>
    </submittedName>
</protein>
<keyword evidence="1" id="KW-0812">Transmembrane</keyword>
<keyword evidence="1" id="KW-1133">Transmembrane helix</keyword>
<evidence type="ECO:0000256" key="1">
    <source>
        <dbReference type="SAM" id="Phobius"/>
    </source>
</evidence>
<name>A0A0M3QGF5_9BACT</name>
<keyword evidence="3" id="KW-1185">Reference proteome</keyword>
<dbReference type="EMBL" id="CP010802">
    <property type="protein sequence ID" value="ALC17889.1"/>
    <property type="molecule type" value="Genomic_DNA"/>
</dbReference>
<keyword evidence="1" id="KW-0472">Membrane</keyword>
<dbReference type="STRING" id="1603606.DSOUD_3164"/>
<feature type="transmembrane region" description="Helical" evidence="1">
    <location>
        <begin position="147"/>
        <end position="164"/>
    </location>
</feature>
<feature type="transmembrane region" description="Helical" evidence="1">
    <location>
        <begin position="61"/>
        <end position="79"/>
    </location>
</feature>
<reference evidence="2 3" key="1">
    <citation type="submission" date="2015-07" db="EMBL/GenBank/DDBJ databases">
        <title>Isolation and Genomic Characterization of a Novel Halophilic Metal-Reducing Deltaproteobacterium from the Deep Subsurface.</title>
        <authorList>
            <person name="Badalamenti J.P."/>
            <person name="Summers Z.M."/>
            <person name="Gralnick J.A."/>
            <person name="Bond D.R."/>
        </authorList>
    </citation>
    <scope>NUCLEOTIDE SEQUENCE [LARGE SCALE GENOMIC DNA]</scope>
    <source>
        <strain evidence="2 3">WTL</strain>
    </source>
</reference>
<accession>A0A0M3QGF5</accession>
<dbReference type="AlphaFoldDB" id="A0A0M3QGF5"/>
<evidence type="ECO:0000313" key="3">
    <source>
        <dbReference type="Proteomes" id="UP000057158"/>
    </source>
</evidence>
<dbReference type="Pfam" id="PF10028">
    <property type="entry name" value="DUF2270"/>
    <property type="match status" value="1"/>
</dbReference>
<dbReference type="Proteomes" id="UP000057158">
    <property type="component" value="Chromosome"/>
</dbReference>
<gene>
    <name evidence="2" type="ORF">DSOUD_3164</name>
</gene>
<feature type="transmembrane region" description="Helical" evidence="1">
    <location>
        <begin position="184"/>
        <end position="206"/>
    </location>
</feature>
<evidence type="ECO:0000313" key="2">
    <source>
        <dbReference type="EMBL" id="ALC17889.1"/>
    </source>
</evidence>
<dbReference type="RefSeq" id="WP_053551864.1">
    <property type="nucleotide sequence ID" value="NZ_CP010802.1"/>
</dbReference>
<organism evidence="2 3">
    <name type="scientific">Desulfuromonas soudanensis</name>
    <dbReference type="NCBI Taxonomy" id="1603606"/>
    <lineage>
        <taxon>Bacteria</taxon>
        <taxon>Pseudomonadati</taxon>
        <taxon>Thermodesulfobacteriota</taxon>
        <taxon>Desulfuromonadia</taxon>
        <taxon>Desulfuromonadales</taxon>
        <taxon>Desulfuromonadaceae</taxon>
        <taxon>Desulfuromonas</taxon>
    </lineage>
</organism>
<dbReference type="InterPro" id="IPR014470">
    <property type="entry name" value="UCP01500"/>
</dbReference>
<sequence>MEKGPQEQKLTHAETITALSHYYRAESARSLAWRERLDRTTNWAVGTTAAFLGFGFSHPEITHAFFLFGLAITYILLYVEARRYRFYDAYEYRVRLLHQNFIYGVLTGRLDLKEGSFWLAELASDLLHPQYKMGRVYALGRRLRANYIYLFAVLLAGWLLKIKLHPTPALTWRQYLEQGALGAIPAWAVFFFMALFIAHLVHLLAVGRPRLGGRDILYTAGPQHPPPEELP</sequence>
<dbReference type="OrthoDB" id="9815569at2"/>
<dbReference type="PATRIC" id="fig|1603606.3.peg.3410"/>
<proteinExistence type="predicted"/>